<name>A0A4D7AZE9_9HYPH</name>
<proteinExistence type="predicted"/>
<organism evidence="1 2">
    <name type="scientific">Phreatobacter stygius</name>
    <dbReference type="NCBI Taxonomy" id="1940610"/>
    <lineage>
        <taxon>Bacteria</taxon>
        <taxon>Pseudomonadati</taxon>
        <taxon>Pseudomonadota</taxon>
        <taxon>Alphaproteobacteria</taxon>
        <taxon>Hyphomicrobiales</taxon>
        <taxon>Phreatobacteraceae</taxon>
        <taxon>Phreatobacter</taxon>
    </lineage>
</organism>
<gene>
    <name evidence="1" type="ORF">E8M01_11190</name>
</gene>
<protein>
    <submittedName>
        <fullName evidence="1">Acyl-CoA thioesterase</fullName>
    </submittedName>
</protein>
<dbReference type="Pfam" id="PF13279">
    <property type="entry name" value="4HBT_2"/>
    <property type="match status" value="1"/>
</dbReference>
<dbReference type="SUPFAM" id="SSF54637">
    <property type="entry name" value="Thioesterase/thiol ester dehydrase-isomerase"/>
    <property type="match status" value="1"/>
</dbReference>
<dbReference type="KEGG" id="pstg:E8M01_11190"/>
<evidence type="ECO:0000313" key="2">
    <source>
        <dbReference type="Proteomes" id="UP000298781"/>
    </source>
</evidence>
<dbReference type="RefSeq" id="WP_136960186.1">
    <property type="nucleotide sequence ID" value="NZ_CP039690.1"/>
</dbReference>
<dbReference type="AlphaFoldDB" id="A0A4D7AZE9"/>
<dbReference type="InterPro" id="IPR029069">
    <property type="entry name" value="HotDog_dom_sf"/>
</dbReference>
<dbReference type="EMBL" id="CP039690">
    <property type="protein sequence ID" value="QCI64735.1"/>
    <property type="molecule type" value="Genomic_DNA"/>
</dbReference>
<accession>A0A4D7AZE9</accession>
<dbReference type="Proteomes" id="UP000298781">
    <property type="component" value="Chromosome"/>
</dbReference>
<dbReference type="Gene3D" id="3.10.129.10">
    <property type="entry name" value="Hotdog Thioesterase"/>
    <property type="match status" value="1"/>
</dbReference>
<dbReference type="CDD" id="cd00586">
    <property type="entry name" value="4HBT"/>
    <property type="match status" value="1"/>
</dbReference>
<reference evidence="1 2" key="1">
    <citation type="submission" date="2019-04" db="EMBL/GenBank/DDBJ databases">
        <title>Phreatobacter aquaticus sp. nov.</title>
        <authorList>
            <person name="Choi A."/>
        </authorList>
    </citation>
    <scope>NUCLEOTIDE SEQUENCE [LARGE SCALE GENOMIC DNA]</scope>
    <source>
        <strain evidence="1 2">KCTC 52518</strain>
    </source>
</reference>
<sequence>MSEPGFQCRFTIEWGDCDEAGIVYYPRYLDLFDRTFQGFLRSRGLSQRVLRARFGIVGTAIVEAHAEFRGPATYDDELVAMASITAWHDRRFRIDYRLVRADKPIVTGYEDRAWVGRDPAGRLAGQPIPEAFRTAME</sequence>
<keyword evidence="2" id="KW-1185">Reference proteome</keyword>
<dbReference type="OrthoDB" id="7204167at2"/>
<evidence type="ECO:0000313" key="1">
    <source>
        <dbReference type="EMBL" id="QCI64735.1"/>
    </source>
</evidence>